<evidence type="ECO:0000256" key="1">
    <source>
        <dbReference type="SAM" id="Phobius"/>
    </source>
</evidence>
<sequence>MLRVRSVMLATLLHIVCRSLAFLFELAVLIVHIYASIDEGYNNGVKYAAVGRSPNALS</sequence>
<keyword evidence="1" id="KW-0472">Membrane</keyword>
<keyword evidence="1" id="KW-1133">Transmembrane helix</keyword>
<reference evidence="2" key="2">
    <citation type="submission" date="2023-05" db="EMBL/GenBank/DDBJ databases">
        <authorList>
            <consortium name="Lawrence Berkeley National Laboratory"/>
            <person name="Steindorff A."/>
            <person name="Hensen N."/>
            <person name="Bonometti L."/>
            <person name="Westerberg I."/>
            <person name="Brannstrom I.O."/>
            <person name="Guillou S."/>
            <person name="Cros-Aarteil S."/>
            <person name="Calhoun S."/>
            <person name="Haridas S."/>
            <person name="Kuo A."/>
            <person name="Mondo S."/>
            <person name="Pangilinan J."/>
            <person name="Riley R."/>
            <person name="Labutti K."/>
            <person name="Andreopoulos B."/>
            <person name="Lipzen A."/>
            <person name="Chen C."/>
            <person name="Yanf M."/>
            <person name="Daum C."/>
            <person name="Ng V."/>
            <person name="Clum A."/>
            <person name="Ohm R."/>
            <person name="Martin F."/>
            <person name="Silar P."/>
            <person name="Natvig D."/>
            <person name="Lalanne C."/>
            <person name="Gautier V."/>
            <person name="Ament-Velasquez S.L."/>
            <person name="Kruys A."/>
            <person name="Hutchinson M.I."/>
            <person name="Powell A.J."/>
            <person name="Barry K."/>
            <person name="Miller A.N."/>
            <person name="Grigoriev I.V."/>
            <person name="Debuchy R."/>
            <person name="Gladieux P."/>
            <person name="Thoren M.H."/>
            <person name="Johannesson H."/>
        </authorList>
    </citation>
    <scope>NUCLEOTIDE SEQUENCE</scope>
    <source>
        <strain evidence="2">CBS 359.72</strain>
    </source>
</reference>
<evidence type="ECO:0000313" key="3">
    <source>
        <dbReference type="Proteomes" id="UP001303647"/>
    </source>
</evidence>
<comment type="caution">
    <text evidence="2">The sequence shown here is derived from an EMBL/GenBank/DDBJ whole genome shotgun (WGS) entry which is preliminary data.</text>
</comment>
<protein>
    <submittedName>
        <fullName evidence="2">Uncharacterized protein</fullName>
    </submittedName>
</protein>
<dbReference type="EMBL" id="MU857750">
    <property type="protein sequence ID" value="KAK4244233.1"/>
    <property type="molecule type" value="Genomic_DNA"/>
</dbReference>
<organism evidence="2 3">
    <name type="scientific">Corynascus novoguineensis</name>
    <dbReference type="NCBI Taxonomy" id="1126955"/>
    <lineage>
        <taxon>Eukaryota</taxon>
        <taxon>Fungi</taxon>
        <taxon>Dikarya</taxon>
        <taxon>Ascomycota</taxon>
        <taxon>Pezizomycotina</taxon>
        <taxon>Sordariomycetes</taxon>
        <taxon>Sordariomycetidae</taxon>
        <taxon>Sordariales</taxon>
        <taxon>Chaetomiaceae</taxon>
        <taxon>Corynascus</taxon>
    </lineage>
</organism>
<reference evidence="2" key="1">
    <citation type="journal article" date="2023" name="Mol. Phylogenet. Evol.">
        <title>Genome-scale phylogeny and comparative genomics of the fungal order Sordariales.</title>
        <authorList>
            <person name="Hensen N."/>
            <person name="Bonometti L."/>
            <person name="Westerberg I."/>
            <person name="Brannstrom I.O."/>
            <person name="Guillou S."/>
            <person name="Cros-Aarteil S."/>
            <person name="Calhoun S."/>
            <person name="Haridas S."/>
            <person name="Kuo A."/>
            <person name="Mondo S."/>
            <person name="Pangilinan J."/>
            <person name="Riley R."/>
            <person name="LaButti K."/>
            <person name="Andreopoulos B."/>
            <person name="Lipzen A."/>
            <person name="Chen C."/>
            <person name="Yan M."/>
            <person name="Daum C."/>
            <person name="Ng V."/>
            <person name="Clum A."/>
            <person name="Steindorff A."/>
            <person name="Ohm R.A."/>
            <person name="Martin F."/>
            <person name="Silar P."/>
            <person name="Natvig D.O."/>
            <person name="Lalanne C."/>
            <person name="Gautier V."/>
            <person name="Ament-Velasquez S.L."/>
            <person name="Kruys A."/>
            <person name="Hutchinson M.I."/>
            <person name="Powell A.J."/>
            <person name="Barry K."/>
            <person name="Miller A.N."/>
            <person name="Grigoriev I.V."/>
            <person name="Debuchy R."/>
            <person name="Gladieux P."/>
            <person name="Hiltunen Thoren M."/>
            <person name="Johannesson H."/>
        </authorList>
    </citation>
    <scope>NUCLEOTIDE SEQUENCE</scope>
    <source>
        <strain evidence="2">CBS 359.72</strain>
    </source>
</reference>
<keyword evidence="3" id="KW-1185">Reference proteome</keyword>
<dbReference type="AlphaFoldDB" id="A0AAN7HJC1"/>
<accession>A0AAN7HJC1</accession>
<name>A0AAN7HJC1_9PEZI</name>
<evidence type="ECO:0000313" key="2">
    <source>
        <dbReference type="EMBL" id="KAK4244233.1"/>
    </source>
</evidence>
<dbReference type="Proteomes" id="UP001303647">
    <property type="component" value="Unassembled WGS sequence"/>
</dbReference>
<gene>
    <name evidence="2" type="ORF">C7999DRAFT_17486</name>
</gene>
<keyword evidence="1" id="KW-0812">Transmembrane</keyword>
<feature type="transmembrane region" description="Helical" evidence="1">
    <location>
        <begin position="12"/>
        <end position="35"/>
    </location>
</feature>
<proteinExistence type="predicted"/>